<evidence type="ECO:0000313" key="2">
    <source>
        <dbReference type="Proteomes" id="UP001642487"/>
    </source>
</evidence>
<organism evidence="1 2">
    <name type="scientific">Citrullus colocynthis</name>
    <name type="common">colocynth</name>
    <dbReference type="NCBI Taxonomy" id="252529"/>
    <lineage>
        <taxon>Eukaryota</taxon>
        <taxon>Viridiplantae</taxon>
        <taxon>Streptophyta</taxon>
        <taxon>Embryophyta</taxon>
        <taxon>Tracheophyta</taxon>
        <taxon>Spermatophyta</taxon>
        <taxon>Magnoliopsida</taxon>
        <taxon>eudicotyledons</taxon>
        <taxon>Gunneridae</taxon>
        <taxon>Pentapetalae</taxon>
        <taxon>rosids</taxon>
        <taxon>fabids</taxon>
        <taxon>Cucurbitales</taxon>
        <taxon>Cucurbitaceae</taxon>
        <taxon>Benincaseae</taxon>
        <taxon>Citrullus</taxon>
    </lineage>
</organism>
<proteinExistence type="predicted"/>
<gene>
    <name evidence="1" type="ORF">CITCOLO1_LOCUS21800</name>
</gene>
<name>A0ABP0Z9C1_9ROSI</name>
<accession>A0ABP0Z9C1</accession>
<evidence type="ECO:0000313" key="1">
    <source>
        <dbReference type="EMBL" id="CAK9329354.1"/>
    </source>
</evidence>
<reference evidence="1 2" key="1">
    <citation type="submission" date="2024-03" db="EMBL/GenBank/DDBJ databases">
        <authorList>
            <person name="Gkanogiannis A."/>
            <person name="Becerra Lopez-Lavalle L."/>
        </authorList>
    </citation>
    <scope>NUCLEOTIDE SEQUENCE [LARGE SCALE GENOMIC DNA]</scope>
</reference>
<sequence length="71" mass="8082">MPIAISLPSAFDNRQRPLQSLLLFCSLTVNFLQSVDIPHDVSLIQSVDFQWQWVITPKIFISDISHFAPQA</sequence>
<dbReference type="EMBL" id="OZ021743">
    <property type="protein sequence ID" value="CAK9329354.1"/>
    <property type="molecule type" value="Genomic_DNA"/>
</dbReference>
<dbReference type="Proteomes" id="UP001642487">
    <property type="component" value="Chromosome 9"/>
</dbReference>
<protein>
    <submittedName>
        <fullName evidence="1">Uncharacterized protein</fullName>
    </submittedName>
</protein>
<keyword evidence="2" id="KW-1185">Reference proteome</keyword>